<dbReference type="Gene3D" id="2.60.40.420">
    <property type="entry name" value="Cupredoxins - blue copper proteins"/>
    <property type="match status" value="1"/>
</dbReference>
<protein>
    <recommendedName>
        <fullName evidence="7">Pseudoazurin</fullName>
    </recommendedName>
</protein>
<keyword evidence="5" id="KW-0249">Electron transport</keyword>
<evidence type="ECO:0000256" key="3">
    <source>
        <dbReference type="ARBA" id="ARBA00022723"/>
    </source>
</evidence>
<evidence type="ECO:0000256" key="8">
    <source>
        <dbReference type="PIRSR" id="PIRSR602386-1"/>
    </source>
</evidence>
<dbReference type="Proteomes" id="UP000611500">
    <property type="component" value="Unassembled WGS sequence"/>
</dbReference>
<keyword evidence="4" id="KW-0574">Periplasm</keyword>
<dbReference type="InterPro" id="IPR001235">
    <property type="entry name" value="Copper_blue_Plastocyanin"/>
</dbReference>
<evidence type="ECO:0000259" key="10">
    <source>
        <dbReference type="Pfam" id="PF00127"/>
    </source>
</evidence>
<dbReference type="PRINTS" id="PR00155">
    <property type="entry name" value="AMICYANIN"/>
</dbReference>
<dbReference type="InterPro" id="IPR002386">
    <property type="entry name" value="Amicyanin/Pseudoazurin"/>
</dbReference>
<organism evidence="11 12">
    <name type="scientific">Pseudodonghicola xiamenensis</name>
    <dbReference type="NCBI Taxonomy" id="337702"/>
    <lineage>
        <taxon>Bacteria</taxon>
        <taxon>Pseudomonadati</taxon>
        <taxon>Pseudomonadota</taxon>
        <taxon>Alphaproteobacteria</taxon>
        <taxon>Rhodobacterales</taxon>
        <taxon>Paracoccaceae</taxon>
        <taxon>Pseudodonghicola</taxon>
    </lineage>
</organism>
<proteinExistence type="predicted"/>
<evidence type="ECO:0000256" key="6">
    <source>
        <dbReference type="ARBA" id="ARBA00023008"/>
    </source>
</evidence>
<dbReference type="EMBL" id="BNAP01000001">
    <property type="protein sequence ID" value="GHG78976.1"/>
    <property type="molecule type" value="Genomic_DNA"/>
</dbReference>
<feature type="binding site" evidence="8">
    <location>
        <position position="96"/>
    </location>
    <ligand>
        <name>Cu cation</name>
        <dbReference type="ChEBI" id="CHEBI:23378"/>
    </ligand>
</feature>
<accession>A0A8J3H477</accession>
<evidence type="ECO:0000256" key="2">
    <source>
        <dbReference type="ARBA" id="ARBA00022448"/>
    </source>
</evidence>
<dbReference type="SUPFAM" id="SSF49503">
    <property type="entry name" value="Cupredoxins"/>
    <property type="match status" value="1"/>
</dbReference>
<keyword evidence="6 8" id="KW-0186">Copper</keyword>
<dbReference type="InterPro" id="IPR000923">
    <property type="entry name" value="BlueCu_1"/>
</dbReference>
<comment type="subcellular location">
    <subcellularLocation>
        <location evidence="1">Periplasm</location>
    </subcellularLocation>
</comment>
<comment type="caution">
    <text evidence="11">The sequence shown here is derived from an EMBL/GenBank/DDBJ whole genome shotgun (WGS) entry which is preliminary data.</text>
</comment>
<reference evidence="11" key="2">
    <citation type="submission" date="2020-09" db="EMBL/GenBank/DDBJ databases">
        <authorList>
            <person name="Sun Q."/>
            <person name="Zhou Y."/>
        </authorList>
    </citation>
    <scope>NUCLEOTIDE SEQUENCE</scope>
    <source>
        <strain evidence="11">CGMCC 1.7081</strain>
    </source>
</reference>
<feature type="binding site" evidence="8">
    <location>
        <position position="104"/>
    </location>
    <ligand>
        <name>Cu cation</name>
        <dbReference type="ChEBI" id="CHEBI:23378"/>
    </ligand>
</feature>
<gene>
    <name evidence="11" type="ORF">GCM10010961_00450</name>
</gene>
<keyword evidence="12" id="KW-1185">Reference proteome</keyword>
<name>A0A8J3H477_9RHOB</name>
<dbReference type="NCBIfam" id="TIGR02375">
    <property type="entry name" value="pseudoazurin"/>
    <property type="match status" value="1"/>
</dbReference>
<evidence type="ECO:0000313" key="12">
    <source>
        <dbReference type="Proteomes" id="UP000611500"/>
    </source>
</evidence>
<dbReference type="GO" id="GO:0009055">
    <property type="term" value="F:electron transfer activity"/>
    <property type="evidence" value="ECO:0007669"/>
    <property type="project" value="InterPro"/>
</dbReference>
<dbReference type="InterPro" id="IPR012745">
    <property type="entry name" value="Pseudoazurin"/>
</dbReference>
<dbReference type="GO" id="GO:0042597">
    <property type="term" value="C:periplasmic space"/>
    <property type="evidence" value="ECO:0007669"/>
    <property type="project" value="UniProtKB-SubCell"/>
</dbReference>
<feature type="binding site" evidence="8">
    <location>
        <position position="99"/>
    </location>
    <ligand>
        <name>Cu cation</name>
        <dbReference type="ChEBI" id="CHEBI:23378"/>
    </ligand>
</feature>
<evidence type="ECO:0000256" key="1">
    <source>
        <dbReference type="ARBA" id="ARBA00004418"/>
    </source>
</evidence>
<dbReference type="Pfam" id="PF00127">
    <property type="entry name" value="Copper-bind"/>
    <property type="match status" value="1"/>
</dbReference>
<comment type="cofactor">
    <cofactor evidence="8">
        <name>Cu cation</name>
        <dbReference type="ChEBI" id="CHEBI:23378"/>
    </cofactor>
    <text evidence="8">Binds 1 copper ion per subunit.</text>
</comment>
<dbReference type="PRINTS" id="PR00156">
    <property type="entry name" value="COPPERBLUE"/>
</dbReference>
<feature type="signal peptide" evidence="9">
    <location>
        <begin position="1"/>
        <end position="18"/>
    </location>
</feature>
<feature type="chain" id="PRO_5035146168" description="Pseudoazurin" evidence="9">
    <location>
        <begin position="19"/>
        <end position="144"/>
    </location>
</feature>
<dbReference type="AlphaFoldDB" id="A0A8J3H477"/>
<evidence type="ECO:0000256" key="7">
    <source>
        <dbReference type="NCBIfam" id="TIGR02375"/>
    </source>
</evidence>
<dbReference type="CDD" id="cd04218">
    <property type="entry name" value="Pseudoazurin"/>
    <property type="match status" value="1"/>
</dbReference>
<feature type="binding site" evidence="8">
    <location>
        <position position="58"/>
    </location>
    <ligand>
        <name>Cu cation</name>
        <dbReference type="ChEBI" id="CHEBI:23378"/>
    </ligand>
</feature>
<evidence type="ECO:0000256" key="9">
    <source>
        <dbReference type="SAM" id="SignalP"/>
    </source>
</evidence>
<keyword evidence="2" id="KW-0813">Transport</keyword>
<dbReference type="RefSeq" id="WP_028091827.1">
    <property type="nucleotide sequence ID" value="NZ_BNAP01000001.1"/>
</dbReference>
<dbReference type="GO" id="GO:0005507">
    <property type="term" value="F:copper ion binding"/>
    <property type="evidence" value="ECO:0007669"/>
    <property type="project" value="UniProtKB-UniRule"/>
</dbReference>
<evidence type="ECO:0000256" key="4">
    <source>
        <dbReference type="ARBA" id="ARBA00022764"/>
    </source>
</evidence>
<feature type="domain" description="Blue (type 1) copper" evidence="10">
    <location>
        <begin position="26"/>
        <end position="110"/>
    </location>
</feature>
<sequence>MKPFALCLALLAGSPALAEIHEVRMFNRNDHGAMIYEPDFLRVAPGDSVRFIPEQSSHNAATIDGMIPAGASPFKSKINQDFTVTLTEPGRYGIKCSPHFAMGMVMWIEVGEGAPGGLSSDLPADLPKRARARFEQILAAHRED</sequence>
<keyword evidence="3 8" id="KW-0479">Metal-binding</keyword>
<evidence type="ECO:0000256" key="5">
    <source>
        <dbReference type="ARBA" id="ARBA00022982"/>
    </source>
</evidence>
<evidence type="ECO:0000313" key="11">
    <source>
        <dbReference type="EMBL" id="GHG78976.1"/>
    </source>
</evidence>
<dbReference type="InterPro" id="IPR008972">
    <property type="entry name" value="Cupredoxin"/>
</dbReference>
<keyword evidence="9" id="KW-0732">Signal</keyword>
<reference evidence="11" key="1">
    <citation type="journal article" date="2014" name="Int. J. Syst. Evol. Microbiol.">
        <title>Complete genome sequence of Corynebacterium casei LMG S-19264T (=DSM 44701T), isolated from a smear-ripened cheese.</title>
        <authorList>
            <consortium name="US DOE Joint Genome Institute (JGI-PGF)"/>
            <person name="Walter F."/>
            <person name="Albersmeier A."/>
            <person name="Kalinowski J."/>
            <person name="Ruckert C."/>
        </authorList>
    </citation>
    <scope>NUCLEOTIDE SEQUENCE</scope>
    <source>
        <strain evidence="11">CGMCC 1.7081</strain>
    </source>
</reference>